<reference evidence="3 4" key="1">
    <citation type="submission" date="2023-03" db="EMBL/GenBank/DDBJ databases">
        <title>High-quality genome of Scylla paramamosain provides insights in environmental adaptation.</title>
        <authorList>
            <person name="Zhang L."/>
        </authorList>
    </citation>
    <scope>NUCLEOTIDE SEQUENCE [LARGE SCALE GENOMIC DNA]</scope>
    <source>
        <strain evidence="3">LZ_2023a</strain>
        <tissue evidence="3">Muscle</tissue>
    </source>
</reference>
<keyword evidence="1" id="KW-0812">Transmembrane</keyword>
<evidence type="ECO:0000256" key="1">
    <source>
        <dbReference type="SAM" id="Phobius"/>
    </source>
</evidence>
<feature type="signal peptide" evidence="2">
    <location>
        <begin position="1"/>
        <end position="15"/>
    </location>
</feature>
<keyword evidence="1" id="KW-1133">Transmembrane helix</keyword>
<keyword evidence="4" id="KW-1185">Reference proteome</keyword>
<evidence type="ECO:0000313" key="3">
    <source>
        <dbReference type="EMBL" id="KAK8387075.1"/>
    </source>
</evidence>
<protein>
    <recommendedName>
        <fullName evidence="5">CASP-like protein</fullName>
    </recommendedName>
</protein>
<sequence>MRMLVVVVAAAVVVAASVASTADTRTSQSTVVTVNYNNIFLLLALKAVAVVVVLALSGGVGYGRALDGVNGFPWVSREDFMFLTAFTLSNEVQGHQCISRVACLHPALARQLATAAVILSPWENGWLGHIQTARNQLEQGILTHSLDSAACRKQHTCPQLTYL</sequence>
<dbReference type="EMBL" id="JARAKH010000030">
    <property type="protein sequence ID" value="KAK8387075.1"/>
    <property type="molecule type" value="Genomic_DNA"/>
</dbReference>
<keyword evidence="1" id="KW-0472">Membrane</keyword>
<feature type="transmembrane region" description="Helical" evidence="1">
    <location>
        <begin position="37"/>
        <end position="56"/>
    </location>
</feature>
<organism evidence="3 4">
    <name type="scientific">Scylla paramamosain</name>
    <name type="common">Mud crab</name>
    <dbReference type="NCBI Taxonomy" id="85552"/>
    <lineage>
        <taxon>Eukaryota</taxon>
        <taxon>Metazoa</taxon>
        <taxon>Ecdysozoa</taxon>
        <taxon>Arthropoda</taxon>
        <taxon>Crustacea</taxon>
        <taxon>Multicrustacea</taxon>
        <taxon>Malacostraca</taxon>
        <taxon>Eumalacostraca</taxon>
        <taxon>Eucarida</taxon>
        <taxon>Decapoda</taxon>
        <taxon>Pleocyemata</taxon>
        <taxon>Brachyura</taxon>
        <taxon>Eubrachyura</taxon>
        <taxon>Portunoidea</taxon>
        <taxon>Portunidae</taxon>
        <taxon>Portuninae</taxon>
        <taxon>Scylla</taxon>
    </lineage>
</organism>
<accession>A0AAW0TK56</accession>
<evidence type="ECO:0008006" key="5">
    <source>
        <dbReference type="Google" id="ProtNLM"/>
    </source>
</evidence>
<evidence type="ECO:0000313" key="4">
    <source>
        <dbReference type="Proteomes" id="UP001487740"/>
    </source>
</evidence>
<keyword evidence="2" id="KW-0732">Signal</keyword>
<gene>
    <name evidence="3" type="ORF">O3P69_018021</name>
</gene>
<dbReference type="AlphaFoldDB" id="A0AAW0TK56"/>
<comment type="caution">
    <text evidence="3">The sequence shown here is derived from an EMBL/GenBank/DDBJ whole genome shotgun (WGS) entry which is preliminary data.</text>
</comment>
<evidence type="ECO:0000256" key="2">
    <source>
        <dbReference type="SAM" id="SignalP"/>
    </source>
</evidence>
<feature type="chain" id="PRO_5043765964" description="CASP-like protein" evidence="2">
    <location>
        <begin position="16"/>
        <end position="163"/>
    </location>
</feature>
<name>A0AAW0TK56_SCYPA</name>
<proteinExistence type="predicted"/>
<dbReference type="Proteomes" id="UP001487740">
    <property type="component" value="Unassembled WGS sequence"/>
</dbReference>